<reference evidence="1" key="2">
    <citation type="journal article" date="2015" name="Data Brief">
        <title>Shoot transcriptome of the giant reed, Arundo donax.</title>
        <authorList>
            <person name="Barrero R.A."/>
            <person name="Guerrero F.D."/>
            <person name="Moolhuijzen P."/>
            <person name="Goolsby J.A."/>
            <person name="Tidwell J."/>
            <person name="Bellgard S.E."/>
            <person name="Bellgard M.I."/>
        </authorList>
    </citation>
    <scope>NUCLEOTIDE SEQUENCE</scope>
    <source>
        <tissue evidence="1">Shoot tissue taken approximately 20 cm above the soil surface</tissue>
    </source>
</reference>
<reference evidence="1" key="1">
    <citation type="submission" date="2014-09" db="EMBL/GenBank/DDBJ databases">
        <authorList>
            <person name="Magalhaes I.L.F."/>
            <person name="Oliveira U."/>
            <person name="Santos F.R."/>
            <person name="Vidigal T.H.D.A."/>
            <person name="Brescovit A.D."/>
            <person name="Santos A.J."/>
        </authorList>
    </citation>
    <scope>NUCLEOTIDE SEQUENCE</scope>
    <source>
        <tissue evidence="1">Shoot tissue taken approximately 20 cm above the soil surface</tissue>
    </source>
</reference>
<organism evidence="1">
    <name type="scientific">Arundo donax</name>
    <name type="common">Giant reed</name>
    <name type="synonym">Donax arundinaceus</name>
    <dbReference type="NCBI Taxonomy" id="35708"/>
    <lineage>
        <taxon>Eukaryota</taxon>
        <taxon>Viridiplantae</taxon>
        <taxon>Streptophyta</taxon>
        <taxon>Embryophyta</taxon>
        <taxon>Tracheophyta</taxon>
        <taxon>Spermatophyta</taxon>
        <taxon>Magnoliopsida</taxon>
        <taxon>Liliopsida</taxon>
        <taxon>Poales</taxon>
        <taxon>Poaceae</taxon>
        <taxon>PACMAD clade</taxon>
        <taxon>Arundinoideae</taxon>
        <taxon>Arundineae</taxon>
        <taxon>Arundo</taxon>
    </lineage>
</organism>
<sequence>MMGNLLLLILKS</sequence>
<protein>
    <submittedName>
        <fullName evidence="1">Uncharacterized protein</fullName>
    </submittedName>
</protein>
<name>A0A0A8Z0G4_ARUDO</name>
<accession>A0A0A8Z0G4</accession>
<dbReference type="EMBL" id="GBRH01267665">
    <property type="protein sequence ID" value="JAD30230.1"/>
    <property type="molecule type" value="Transcribed_RNA"/>
</dbReference>
<proteinExistence type="predicted"/>
<evidence type="ECO:0000313" key="1">
    <source>
        <dbReference type="EMBL" id="JAD30230.1"/>
    </source>
</evidence>